<dbReference type="Proteomes" id="UP000660247">
    <property type="component" value="Unassembled WGS sequence"/>
</dbReference>
<evidence type="ECO:0000259" key="1">
    <source>
        <dbReference type="PROSITE" id="PS50024"/>
    </source>
</evidence>
<dbReference type="PROSITE" id="PS50024">
    <property type="entry name" value="SEA"/>
    <property type="match status" value="1"/>
</dbReference>
<protein>
    <submittedName>
        <fullName evidence="2">MUC16 protein</fullName>
    </submittedName>
</protein>
<feature type="domain" description="SEA" evidence="1">
    <location>
        <begin position="5"/>
        <end position="123"/>
    </location>
</feature>
<comment type="caution">
    <text evidence="2">The sequence shown here is derived from an EMBL/GenBank/DDBJ whole genome shotgun (WGS) entry which is preliminary data.</text>
</comment>
<evidence type="ECO:0000313" key="3">
    <source>
        <dbReference type="Proteomes" id="UP000660247"/>
    </source>
</evidence>
<dbReference type="PANTHER" id="PTHR14672">
    <property type="entry name" value="MUCIN-16"/>
    <property type="match status" value="1"/>
</dbReference>
<sequence length="123" mass="13485">PPLAREEHFTVNFTVTNLLYTSALRNPNSKKFIATKKALTYLLDLKLKNSSISPAFTGCTVEALRSVKSGEGTAMDAVCTYRTNASPSEFDRVELYRELSKKTAGCTELGPYSLDATSFYVSG</sequence>
<keyword evidence="3" id="KW-1185">Reference proteome</keyword>
<dbReference type="AlphaFoldDB" id="A0A851DSA1"/>
<feature type="non-terminal residue" evidence="2">
    <location>
        <position position="1"/>
    </location>
</feature>
<proteinExistence type="predicted"/>
<organism evidence="2 3">
    <name type="scientific">Todus mexicanus</name>
    <name type="common">Puerto Rican tody</name>
    <dbReference type="NCBI Taxonomy" id="135184"/>
    <lineage>
        <taxon>Eukaryota</taxon>
        <taxon>Metazoa</taxon>
        <taxon>Chordata</taxon>
        <taxon>Craniata</taxon>
        <taxon>Vertebrata</taxon>
        <taxon>Euteleostomi</taxon>
        <taxon>Archelosauria</taxon>
        <taxon>Archosauria</taxon>
        <taxon>Dinosauria</taxon>
        <taxon>Saurischia</taxon>
        <taxon>Theropoda</taxon>
        <taxon>Coelurosauria</taxon>
        <taxon>Aves</taxon>
        <taxon>Neognathae</taxon>
        <taxon>Neoaves</taxon>
        <taxon>Telluraves</taxon>
        <taxon>Coraciimorphae</taxon>
        <taxon>Coraciiformes</taxon>
        <taxon>Todidae</taxon>
        <taxon>Todus</taxon>
    </lineage>
</organism>
<reference evidence="2" key="1">
    <citation type="submission" date="2019-10" db="EMBL/GenBank/DDBJ databases">
        <title>Bird 10,000 Genomes (B10K) Project - Family phase.</title>
        <authorList>
            <person name="Zhang G."/>
        </authorList>
    </citation>
    <scope>NUCLEOTIDE SEQUENCE</scope>
    <source>
        <strain evidence="2">B10K-DU-002-69</strain>
        <tissue evidence="2">Muscle</tissue>
    </source>
</reference>
<dbReference type="InterPro" id="IPR028850">
    <property type="entry name" value="MUC16"/>
</dbReference>
<dbReference type="Gene3D" id="3.30.70.960">
    <property type="entry name" value="SEA domain"/>
    <property type="match status" value="1"/>
</dbReference>
<name>A0A851DSA1_TODME</name>
<dbReference type="InterPro" id="IPR036364">
    <property type="entry name" value="SEA_dom_sf"/>
</dbReference>
<dbReference type="EMBL" id="WEIS01301865">
    <property type="protein sequence ID" value="NWI71500.1"/>
    <property type="molecule type" value="Genomic_DNA"/>
</dbReference>
<feature type="non-terminal residue" evidence="2">
    <location>
        <position position="123"/>
    </location>
</feature>
<dbReference type="SUPFAM" id="SSF82671">
    <property type="entry name" value="SEA domain"/>
    <property type="match status" value="1"/>
</dbReference>
<evidence type="ECO:0000313" key="2">
    <source>
        <dbReference type="EMBL" id="NWI71500.1"/>
    </source>
</evidence>
<gene>
    <name evidence="2" type="primary">Muc16_1</name>
    <name evidence="2" type="ORF">TODMEX_R04830</name>
</gene>
<dbReference type="OrthoDB" id="9947814at2759"/>
<dbReference type="PANTHER" id="PTHR14672:SF1">
    <property type="entry name" value="MUCIN-16"/>
    <property type="match status" value="1"/>
</dbReference>
<accession>A0A851DSA1</accession>
<dbReference type="Pfam" id="PF01390">
    <property type="entry name" value="SEA"/>
    <property type="match status" value="1"/>
</dbReference>
<dbReference type="InterPro" id="IPR000082">
    <property type="entry name" value="SEA_dom"/>
</dbReference>